<dbReference type="Proteomes" id="UP000054495">
    <property type="component" value="Unassembled WGS sequence"/>
</dbReference>
<organism evidence="1 2">
    <name type="scientific">Ancylostoma ceylanicum</name>
    <dbReference type="NCBI Taxonomy" id="53326"/>
    <lineage>
        <taxon>Eukaryota</taxon>
        <taxon>Metazoa</taxon>
        <taxon>Ecdysozoa</taxon>
        <taxon>Nematoda</taxon>
        <taxon>Chromadorea</taxon>
        <taxon>Rhabditida</taxon>
        <taxon>Rhabditina</taxon>
        <taxon>Rhabditomorpha</taxon>
        <taxon>Strongyloidea</taxon>
        <taxon>Ancylostomatidae</taxon>
        <taxon>Ancylostomatinae</taxon>
        <taxon>Ancylostoma</taxon>
    </lineage>
</organism>
<protein>
    <submittedName>
        <fullName evidence="1">Uncharacterized protein</fullName>
    </submittedName>
</protein>
<dbReference type="Gene3D" id="3.90.1150.170">
    <property type="match status" value="1"/>
</dbReference>
<sequence>MPVNPAIGHQCDVLDELDENLWQSNGGGRWDLCEGRLPYNGCAVGGGDEQKTPLFQRRPPPHASGHAEPMAEDDLSKLIAKEILPQTDNWPGTEKFLRSVVEVLLNYIREENVRTNKILEFHHPAEMQQLIDLSIPEQAQDLQHLVK</sequence>
<evidence type="ECO:0000313" key="1">
    <source>
        <dbReference type="EMBL" id="EPB65652.1"/>
    </source>
</evidence>
<name>A0A0D6LD28_9BILA</name>
<accession>A0A0D6LD28</accession>
<dbReference type="EMBL" id="KE127501">
    <property type="protein sequence ID" value="EPB65652.1"/>
    <property type="molecule type" value="Genomic_DNA"/>
</dbReference>
<feature type="non-terminal residue" evidence="1">
    <location>
        <position position="147"/>
    </location>
</feature>
<proteinExistence type="predicted"/>
<gene>
    <name evidence="1" type="ORF">ANCCEY_15281</name>
</gene>
<evidence type="ECO:0000313" key="2">
    <source>
        <dbReference type="Proteomes" id="UP000054495"/>
    </source>
</evidence>
<dbReference type="AlphaFoldDB" id="A0A0D6LD28"/>
<reference evidence="1 2" key="1">
    <citation type="submission" date="2013-05" db="EMBL/GenBank/DDBJ databases">
        <title>Draft genome of the parasitic nematode Anyclostoma ceylanicum.</title>
        <authorList>
            <person name="Mitreva M."/>
        </authorList>
    </citation>
    <scope>NUCLEOTIDE SEQUENCE [LARGE SCALE GENOMIC DNA]</scope>
</reference>
<keyword evidence="2" id="KW-1185">Reference proteome</keyword>